<evidence type="ECO:0000313" key="3">
    <source>
        <dbReference type="Proteomes" id="UP001333710"/>
    </source>
</evidence>
<evidence type="ECO:0000259" key="1">
    <source>
        <dbReference type="Pfam" id="PF07045"/>
    </source>
</evidence>
<dbReference type="EMBL" id="AP027272">
    <property type="protein sequence ID" value="BDX05493.1"/>
    <property type="molecule type" value="Genomic_DNA"/>
</dbReference>
<dbReference type="PANTHER" id="PTHR41521:SF4">
    <property type="entry name" value="BLR0684 PROTEIN"/>
    <property type="match status" value="1"/>
</dbReference>
<proteinExistence type="predicted"/>
<dbReference type="InterPro" id="IPR010753">
    <property type="entry name" value="DUF1330"/>
</dbReference>
<dbReference type="AlphaFoldDB" id="A0AA48KPJ3"/>
<dbReference type="KEGG" id="pmaw:MACH26_10140"/>
<reference evidence="2" key="1">
    <citation type="submission" date="2023-01" db="EMBL/GenBank/DDBJ databases">
        <title>Complete genome sequence of Planctobacterium marinum strain Dej080120_11.</title>
        <authorList>
            <person name="Ueki S."/>
            <person name="Maruyama F."/>
        </authorList>
    </citation>
    <scope>NUCLEOTIDE SEQUENCE</scope>
    <source>
        <strain evidence="2">Dej080120_11</strain>
    </source>
</reference>
<gene>
    <name evidence="2" type="ORF">MACH26_10140</name>
</gene>
<dbReference type="SUPFAM" id="SSF54909">
    <property type="entry name" value="Dimeric alpha+beta barrel"/>
    <property type="match status" value="1"/>
</dbReference>
<organism evidence="2 3">
    <name type="scientific">Planctobacterium marinum</name>
    <dbReference type="NCBI Taxonomy" id="1631968"/>
    <lineage>
        <taxon>Bacteria</taxon>
        <taxon>Pseudomonadati</taxon>
        <taxon>Pseudomonadota</taxon>
        <taxon>Gammaproteobacteria</taxon>
        <taxon>Alteromonadales</taxon>
        <taxon>Alteromonadaceae</taxon>
        <taxon>Planctobacterium</taxon>
    </lineage>
</organism>
<dbReference type="Pfam" id="PF07045">
    <property type="entry name" value="DUF1330"/>
    <property type="match status" value="1"/>
</dbReference>
<dbReference type="RefSeq" id="WP_338291468.1">
    <property type="nucleotide sequence ID" value="NZ_AP027272.1"/>
</dbReference>
<dbReference type="Proteomes" id="UP001333710">
    <property type="component" value="Chromosome"/>
</dbReference>
<name>A0AA48KPJ3_9ALTE</name>
<protein>
    <recommendedName>
        <fullName evidence="1">DUF1330 domain-containing protein</fullName>
    </recommendedName>
</protein>
<accession>A0AA48KPJ3</accession>
<dbReference type="PANTHER" id="PTHR41521">
    <property type="match status" value="1"/>
</dbReference>
<sequence length="97" mass="10984">MSVVMISTFTVKDADKFQSYLVQSKQLASKHEAELVLRGTLSRVLNGNGYNAEQVVIARFPSQEKVDAWFDSPEYKALIDIREDAADMAMMTYEVMN</sequence>
<dbReference type="Gene3D" id="3.30.70.100">
    <property type="match status" value="1"/>
</dbReference>
<dbReference type="InterPro" id="IPR011008">
    <property type="entry name" value="Dimeric_a/b-barrel"/>
</dbReference>
<keyword evidence="3" id="KW-1185">Reference proteome</keyword>
<feature type="domain" description="DUF1330" evidence="1">
    <location>
        <begin position="5"/>
        <end position="93"/>
    </location>
</feature>
<evidence type="ECO:0000313" key="2">
    <source>
        <dbReference type="EMBL" id="BDX05493.1"/>
    </source>
</evidence>